<dbReference type="InterPro" id="IPR018035">
    <property type="entry name" value="Flagellar_FliH/T3SS_HrpE"/>
</dbReference>
<dbReference type="InterPro" id="IPR051472">
    <property type="entry name" value="T3SS_Stator/FliH"/>
</dbReference>
<dbReference type="GO" id="GO:0005829">
    <property type="term" value="C:cytosol"/>
    <property type="evidence" value="ECO:0007669"/>
    <property type="project" value="TreeGrafter"/>
</dbReference>
<comment type="caution">
    <text evidence="12">The sequence shown here is derived from an EMBL/GenBank/DDBJ whole genome shotgun (WGS) entry which is preliminary data.</text>
</comment>
<comment type="function">
    <text evidence="1">Needed for flagellar regrowth and assembly.</text>
</comment>
<keyword evidence="12" id="KW-0969">Cilium</keyword>
<organism evidence="12 13">
    <name type="scientific">Pseudomonas putida</name>
    <name type="common">Arthrobacter siderocapsulatus</name>
    <dbReference type="NCBI Taxonomy" id="303"/>
    <lineage>
        <taxon>Bacteria</taxon>
        <taxon>Pseudomonadati</taxon>
        <taxon>Pseudomonadota</taxon>
        <taxon>Gammaproteobacteria</taxon>
        <taxon>Pseudomonadales</taxon>
        <taxon>Pseudomonadaceae</taxon>
        <taxon>Pseudomonas</taxon>
    </lineage>
</organism>
<accession>A0A7Y7Z6S1</accession>
<reference evidence="12 13" key="1">
    <citation type="submission" date="2020-04" db="EMBL/GenBank/DDBJ databases">
        <title>Molecular characterization of pseudomonads from Agaricus bisporus reveal novel blotch 2 pathogens in Western Europe.</title>
        <authorList>
            <person name="Taparia T."/>
            <person name="Krijger M."/>
            <person name="Haynes E."/>
            <person name="Elpinstone J.G."/>
            <person name="Noble R."/>
            <person name="Van Der Wolf J."/>
        </authorList>
    </citation>
    <scope>NUCLEOTIDE SEQUENCE [LARGE SCALE GENOMIC DNA]</scope>
    <source>
        <strain evidence="12 13">P7765</strain>
    </source>
</reference>
<evidence type="ECO:0000256" key="1">
    <source>
        <dbReference type="ARBA" id="ARBA00003041"/>
    </source>
</evidence>
<dbReference type="GO" id="GO:0003774">
    <property type="term" value="F:cytoskeletal motor activity"/>
    <property type="evidence" value="ECO:0007669"/>
    <property type="project" value="InterPro"/>
</dbReference>
<evidence type="ECO:0000313" key="13">
    <source>
        <dbReference type="Proteomes" id="UP000542695"/>
    </source>
</evidence>
<sequence length="233" mass="25197">MPQGHWQPWQMAPLGNDEPPSGEPAAARREQARRRAVEQRLALQQLRERTLADAQQAGHAEGKELGYAQGLAEGRAAAAEELRQQAKDVLEPLRALCLSFDEAMREVDGMVAARLGQVAIDLAGRLAGKALAVQPEQVQVLVREMLACEPALTGKPALSLSPDDLPWVQRCLSDELDAAGWSMQEDRSVLPGGCRVSSATGELDATCQTRRDLFERNGQWLLDSISVAPGASS</sequence>
<evidence type="ECO:0000259" key="11">
    <source>
        <dbReference type="Pfam" id="PF02108"/>
    </source>
</evidence>
<keyword evidence="12" id="KW-0282">Flagellum</keyword>
<protein>
    <recommendedName>
        <fullName evidence="4">Flagellar assembly protein FliH</fullName>
    </recommendedName>
</protein>
<evidence type="ECO:0000256" key="9">
    <source>
        <dbReference type="ARBA" id="ARBA00023225"/>
    </source>
</evidence>
<keyword evidence="6" id="KW-0963">Cytoplasm</keyword>
<proteinExistence type="inferred from homology"/>
<dbReference type="InterPro" id="IPR000563">
    <property type="entry name" value="Flag_FliH"/>
</dbReference>
<keyword evidence="12" id="KW-0966">Cell projection</keyword>
<evidence type="ECO:0000256" key="5">
    <source>
        <dbReference type="ARBA" id="ARBA00022448"/>
    </source>
</evidence>
<dbReference type="PANTHER" id="PTHR34982">
    <property type="entry name" value="YOP PROTEINS TRANSLOCATION PROTEIN L"/>
    <property type="match status" value="1"/>
</dbReference>
<dbReference type="GO" id="GO:0044781">
    <property type="term" value="P:bacterial-type flagellum organization"/>
    <property type="evidence" value="ECO:0007669"/>
    <property type="project" value="UniProtKB-KW"/>
</dbReference>
<dbReference type="GO" id="GO:0009288">
    <property type="term" value="C:bacterial-type flagellum"/>
    <property type="evidence" value="ECO:0007669"/>
    <property type="project" value="InterPro"/>
</dbReference>
<feature type="compositionally biased region" description="Basic and acidic residues" evidence="10">
    <location>
        <begin position="26"/>
        <end position="38"/>
    </location>
</feature>
<evidence type="ECO:0000313" key="12">
    <source>
        <dbReference type="EMBL" id="NWC78748.1"/>
    </source>
</evidence>
<evidence type="ECO:0000256" key="2">
    <source>
        <dbReference type="ARBA" id="ARBA00004496"/>
    </source>
</evidence>
<gene>
    <name evidence="12" type="ORF">HX798_00435</name>
</gene>
<keyword evidence="9" id="KW-1006">Bacterial flagellum protein export</keyword>
<dbReference type="EMBL" id="JACARV010000002">
    <property type="protein sequence ID" value="NWC78748.1"/>
    <property type="molecule type" value="Genomic_DNA"/>
</dbReference>
<dbReference type="Pfam" id="PF02108">
    <property type="entry name" value="FliH"/>
    <property type="match status" value="1"/>
</dbReference>
<dbReference type="AlphaFoldDB" id="A0A7Y7Z6S1"/>
<keyword evidence="5" id="KW-0813">Transport</keyword>
<evidence type="ECO:0000256" key="8">
    <source>
        <dbReference type="ARBA" id="ARBA00022927"/>
    </source>
</evidence>
<name>A0A7Y7Z6S1_PSEPU</name>
<feature type="region of interest" description="Disordered" evidence="10">
    <location>
        <begin position="1"/>
        <end position="38"/>
    </location>
</feature>
<dbReference type="GO" id="GO:0071973">
    <property type="term" value="P:bacterial-type flagellum-dependent cell motility"/>
    <property type="evidence" value="ECO:0007669"/>
    <property type="project" value="InterPro"/>
</dbReference>
<dbReference type="GO" id="GO:0015031">
    <property type="term" value="P:protein transport"/>
    <property type="evidence" value="ECO:0007669"/>
    <property type="project" value="UniProtKB-KW"/>
</dbReference>
<comment type="subcellular location">
    <subcellularLocation>
        <location evidence="2">Cytoplasm</location>
    </subcellularLocation>
</comment>
<comment type="similarity">
    <text evidence="3">Belongs to the FliH family.</text>
</comment>
<dbReference type="PRINTS" id="PR01003">
    <property type="entry name" value="FLGFLIH"/>
</dbReference>
<keyword evidence="8" id="KW-0653">Protein transport</keyword>
<evidence type="ECO:0000256" key="6">
    <source>
        <dbReference type="ARBA" id="ARBA00022490"/>
    </source>
</evidence>
<evidence type="ECO:0000256" key="3">
    <source>
        <dbReference type="ARBA" id="ARBA00006602"/>
    </source>
</evidence>
<evidence type="ECO:0000256" key="4">
    <source>
        <dbReference type="ARBA" id="ARBA00016507"/>
    </source>
</evidence>
<evidence type="ECO:0000256" key="7">
    <source>
        <dbReference type="ARBA" id="ARBA00022795"/>
    </source>
</evidence>
<dbReference type="Proteomes" id="UP000542695">
    <property type="component" value="Unassembled WGS sequence"/>
</dbReference>
<dbReference type="PANTHER" id="PTHR34982:SF1">
    <property type="entry name" value="FLAGELLAR ASSEMBLY PROTEIN FLIH"/>
    <property type="match status" value="1"/>
</dbReference>
<feature type="domain" description="Flagellar assembly protein FliH/Type III secretion system HrpE" evidence="11">
    <location>
        <begin position="90"/>
        <end position="210"/>
    </location>
</feature>
<keyword evidence="7" id="KW-1005">Bacterial flagellum biogenesis</keyword>
<evidence type="ECO:0000256" key="10">
    <source>
        <dbReference type="SAM" id="MobiDB-lite"/>
    </source>
</evidence>